<evidence type="ECO:0000259" key="11">
    <source>
        <dbReference type="Pfam" id="PF00133"/>
    </source>
</evidence>
<dbReference type="InterPro" id="IPR014729">
    <property type="entry name" value="Rossmann-like_a/b/a_fold"/>
</dbReference>
<protein>
    <recommendedName>
        <fullName evidence="9">Leucine--tRNA ligase</fullName>
        <ecNumber evidence="9">6.1.1.4</ecNumber>
    </recommendedName>
    <alternativeName>
        <fullName evidence="9">Leucyl-tRNA synthetase</fullName>
        <shortName evidence="9">LeuRS</shortName>
    </alternativeName>
</protein>
<dbReference type="InterPro" id="IPR015413">
    <property type="entry name" value="Methionyl/Leucyl_tRNA_Synth"/>
</dbReference>
<keyword evidence="2 9" id="KW-0963">Cytoplasm</keyword>
<dbReference type="InterPro" id="IPR009080">
    <property type="entry name" value="tRNAsynth_Ia_anticodon-bd"/>
</dbReference>
<dbReference type="Pfam" id="PF00133">
    <property type="entry name" value="tRNA-synt_1"/>
    <property type="match status" value="1"/>
</dbReference>
<dbReference type="OrthoDB" id="9810365at2"/>
<dbReference type="CDD" id="cd07958">
    <property type="entry name" value="Anticodon_Ia_Leu_BEm"/>
    <property type="match status" value="1"/>
</dbReference>
<dbReference type="RefSeq" id="WP_091620849.1">
    <property type="nucleotide sequence ID" value="NZ_FNZN01000002.1"/>
</dbReference>
<dbReference type="EC" id="6.1.1.4" evidence="9"/>
<dbReference type="Gene3D" id="3.90.740.10">
    <property type="entry name" value="Valyl/Leucyl/Isoleucyl-tRNA synthetase, editing domain"/>
    <property type="match status" value="1"/>
</dbReference>
<keyword evidence="6 9" id="KW-0648">Protein biosynthesis</keyword>
<dbReference type="FunFam" id="3.40.50.620:FF:000060">
    <property type="entry name" value="Leucine--tRNA ligase"/>
    <property type="match status" value="1"/>
</dbReference>
<dbReference type="AlphaFoldDB" id="A0A1H7KI09"/>
<dbReference type="FunFam" id="3.40.50.620:FF:000056">
    <property type="entry name" value="Leucine--tRNA ligase"/>
    <property type="match status" value="1"/>
</dbReference>
<dbReference type="Gene3D" id="1.10.730.10">
    <property type="entry name" value="Isoleucyl-tRNA Synthetase, Domain 1"/>
    <property type="match status" value="2"/>
</dbReference>
<keyword evidence="4 9" id="KW-0547">Nucleotide-binding</keyword>
<evidence type="ECO:0000256" key="4">
    <source>
        <dbReference type="ARBA" id="ARBA00022741"/>
    </source>
</evidence>
<keyword evidence="16" id="KW-1185">Reference proteome</keyword>
<dbReference type="EMBL" id="FNZN01000002">
    <property type="protein sequence ID" value="SEK86164.1"/>
    <property type="molecule type" value="Genomic_DNA"/>
</dbReference>
<dbReference type="InterPro" id="IPR009008">
    <property type="entry name" value="Val/Leu/Ile-tRNA-synth_edit"/>
</dbReference>
<evidence type="ECO:0000256" key="8">
    <source>
        <dbReference type="ARBA" id="ARBA00047469"/>
    </source>
</evidence>
<evidence type="ECO:0000256" key="5">
    <source>
        <dbReference type="ARBA" id="ARBA00022840"/>
    </source>
</evidence>
<evidence type="ECO:0000259" key="12">
    <source>
        <dbReference type="Pfam" id="PF08264"/>
    </source>
</evidence>
<dbReference type="PROSITE" id="PS00178">
    <property type="entry name" value="AA_TRNA_LIGASE_I"/>
    <property type="match status" value="1"/>
</dbReference>
<dbReference type="Pfam" id="PF08264">
    <property type="entry name" value="Anticodon_1"/>
    <property type="match status" value="1"/>
</dbReference>
<evidence type="ECO:0000256" key="2">
    <source>
        <dbReference type="ARBA" id="ARBA00022490"/>
    </source>
</evidence>
<dbReference type="Gene3D" id="3.40.50.620">
    <property type="entry name" value="HUPs"/>
    <property type="match status" value="3"/>
</dbReference>
<comment type="subcellular location">
    <subcellularLocation>
        <location evidence="9">Cytoplasm</location>
    </subcellularLocation>
</comment>
<reference evidence="16" key="1">
    <citation type="submission" date="2016-10" db="EMBL/GenBank/DDBJ databases">
        <authorList>
            <person name="Varghese N."/>
            <person name="Submissions S."/>
        </authorList>
    </citation>
    <scope>NUCLEOTIDE SEQUENCE [LARGE SCALE GENOMIC DNA]</scope>
    <source>
        <strain evidence="16">DSM 16471</strain>
    </source>
</reference>
<dbReference type="InterPro" id="IPR001412">
    <property type="entry name" value="aa-tRNA-synth_I_CS"/>
</dbReference>
<feature type="domain" description="Leucyl-tRNA synthetase editing" evidence="14">
    <location>
        <begin position="278"/>
        <end position="460"/>
    </location>
</feature>
<keyword evidence="3 9" id="KW-0436">Ligase</keyword>
<dbReference type="GO" id="GO:0005829">
    <property type="term" value="C:cytosol"/>
    <property type="evidence" value="ECO:0007669"/>
    <property type="project" value="TreeGrafter"/>
</dbReference>
<dbReference type="GO" id="GO:0002161">
    <property type="term" value="F:aminoacyl-tRNA deacylase activity"/>
    <property type="evidence" value="ECO:0007669"/>
    <property type="project" value="InterPro"/>
</dbReference>
<sequence>MQYNFNEIEAKWQKYWAENQTFKAENDSNKEKFYVLDMFPYPSGAGLHVGHPLGYIASDIYARYKRHKGFNVLHPQGYDSFGLPAEQYAIQTGQHPAVTTAANIKTYRRQLDQLGFSFDWSREVRTSSPEYYKWTQWIFIQIFNSWYNKDTDKAEDIESLISIFNTNGNATVNAVCDDAIEFFSADDWKAFSAIKKQEILLKYRLTYLADTEVNWCPALGTVLANDEIVNGVSERGGHPVIRKKMTQWSMRISAYAQRLLDGLSKIDWPQPLKDSQTNWIGRSEGASVTFHTIPSSAVEKSFPIEVFTTRPDTIFGVSFMTLAPEHELVSKITTAEQRADVENYIQATAKRSERDRMADVKTITGAFTGAYAEHPFTKEPVPVWIGDYVLAGYGTGAVMSVPCGDQRDYDFAKHFNIPIPNIFEGVDISEEAYADKDKTVIANSDFLNGLPYKKAVKRAIFELEKLGQGEGKINYRLRDAVFSRQRYWGEPFPVYYVGGMPQMIEAEHLPIKLPEVEKYLPTETGEPPLGNATEWAWDAVTNKIVHNSEINNTSVFPLELNTMPGWAGSSQYFNRYMDPHNSEEIFSQKAINYWQDVDLYIGGSEHATGHLLYSRFWQKFMFDKGLVPKDEFAKKLINQGMITGTSAFVHFVTARFENEKQFFIAINKSDLNDIDAVIKKWRNTDPVNSKAFKYGALISTHVDVSLVNASDELDVEGFKKWRSDFEDAIFIRNLDDVFKVAREVEKMSKSKYNVVNPDAICEEYGADSLRLYEMFLGPLEQSKPWNTAGITGTHSFLKKLWRQFHTGENASFMVSEDEPSKDSWKTLHKTIKKVEEDIENFSFNTSVSTFMICVNELSAQKCVSRQILEPLAILVSPYAPHIAEELWHKLGHSTSIATVPFPKFEGKYLVESSKEYPISFNGKMKFTMELALDLSKDEIEAAVMANEKTQQQLQGREPKKVIVVPGKIVNIVG</sequence>
<comment type="catalytic activity">
    <reaction evidence="8 9">
        <text>tRNA(Leu) + L-leucine + ATP = L-leucyl-tRNA(Leu) + AMP + diphosphate</text>
        <dbReference type="Rhea" id="RHEA:11688"/>
        <dbReference type="Rhea" id="RHEA-COMP:9613"/>
        <dbReference type="Rhea" id="RHEA-COMP:9622"/>
        <dbReference type="ChEBI" id="CHEBI:30616"/>
        <dbReference type="ChEBI" id="CHEBI:33019"/>
        <dbReference type="ChEBI" id="CHEBI:57427"/>
        <dbReference type="ChEBI" id="CHEBI:78442"/>
        <dbReference type="ChEBI" id="CHEBI:78494"/>
        <dbReference type="ChEBI" id="CHEBI:456215"/>
        <dbReference type="EC" id="6.1.1.4"/>
    </reaction>
</comment>
<dbReference type="InterPro" id="IPR025709">
    <property type="entry name" value="Leu_tRNA-synth_edit"/>
</dbReference>
<dbReference type="GO" id="GO:0005524">
    <property type="term" value="F:ATP binding"/>
    <property type="evidence" value="ECO:0007669"/>
    <property type="project" value="UniProtKB-UniRule"/>
</dbReference>
<feature type="binding site" evidence="9">
    <location>
        <position position="749"/>
    </location>
    <ligand>
        <name>ATP</name>
        <dbReference type="ChEBI" id="CHEBI:30616"/>
    </ligand>
</feature>
<evidence type="ECO:0000256" key="1">
    <source>
        <dbReference type="ARBA" id="ARBA00005594"/>
    </source>
</evidence>
<dbReference type="FunFam" id="1.10.730.10:FF:000011">
    <property type="entry name" value="Leucine--tRNA ligase chloroplastic/mitochondrial"/>
    <property type="match status" value="1"/>
</dbReference>
<dbReference type="Proteomes" id="UP000198990">
    <property type="component" value="Unassembled WGS sequence"/>
</dbReference>
<keyword evidence="7 9" id="KW-0030">Aminoacyl-tRNA synthetase</keyword>
<dbReference type="Pfam" id="PF13603">
    <property type="entry name" value="tRNA-synt_1_2"/>
    <property type="match status" value="1"/>
</dbReference>
<proteinExistence type="inferred from homology"/>
<comment type="similarity">
    <text evidence="1 9 10">Belongs to the class-I aminoacyl-tRNA synthetase family.</text>
</comment>
<feature type="short sequence motif" description="'KMSKS' region" evidence="9">
    <location>
        <begin position="746"/>
        <end position="750"/>
    </location>
</feature>
<evidence type="ECO:0000259" key="13">
    <source>
        <dbReference type="Pfam" id="PF09334"/>
    </source>
</evidence>
<dbReference type="GO" id="GO:0006429">
    <property type="term" value="P:leucyl-tRNA aminoacylation"/>
    <property type="evidence" value="ECO:0007669"/>
    <property type="project" value="UniProtKB-UniRule"/>
</dbReference>
<evidence type="ECO:0000256" key="9">
    <source>
        <dbReference type="HAMAP-Rule" id="MF_00049"/>
    </source>
</evidence>
<dbReference type="GO" id="GO:0004823">
    <property type="term" value="F:leucine-tRNA ligase activity"/>
    <property type="evidence" value="ECO:0007669"/>
    <property type="project" value="UniProtKB-UniRule"/>
</dbReference>
<feature type="domain" description="Methionyl/Valyl/Leucyl/Isoleucyl-tRNA synthetase anticodon-binding" evidence="12">
    <location>
        <begin position="825"/>
        <end position="937"/>
    </location>
</feature>
<dbReference type="PRINTS" id="PR00985">
    <property type="entry name" value="TRNASYNTHLEU"/>
</dbReference>
<comment type="caution">
    <text evidence="9">Lacks conserved residue(s) required for the propagation of feature annotation.</text>
</comment>
<evidence type="ECO:0000313" key="16">
    <source>
        <dbReference type="Proteomes" id="UP000198990"/>
    </source>
</evidence>
<dbReference type="InterPro" id="IPR002302">
    <property type="entry name" value="Leu-tRNA-ligase"/>
</dbReference>
<dbReference type="InterPro" id="IPR002300">
    <property type="entry name" value="aa-tRNA-synth_Ia"/>
</dbReference>
<dbReference type="SUPFAM" id="SSF52374">
    <property type="entry name" value="Nucleotidylyl transferase"/>
    <property type="match status" value="1"/>
</dbReference>
<dbReference type="SUPFAM" id="SSF47323">
    <property type="entry name" value="Anticodon-binding domain of a subclass of class I aminoacyl-tRNA synthetases"/>
    <property type="match status" value="1"/>
</dbReference>
<name>A0A1H7KI09_9FLAO</name>
<organism evidence="15 16">
    <name type="scientific">Maribacter orientalis</name>
    <dbReference type="NCBI Taxonomy" id="228957"/>
    <lineage>
        <taxon>Bacteria</taxon>
        <taxon>Pseudomonadati</taxon>
        <taxon>Bacteroidota</taxon>
        <taxon>Flavobacteriia</taxon>
        <taxon>Flavobacteriales</taxon>
        <taxon>Flavobacteriaceae</taxon>
        <taxon>Maribacter</taxon>
    </lineage>
</organism>
<accession>A0A1H7KI09</accession>
<keyword evidence="5 9" id="KW-0067">ATP-binding</keyword>
<feature type="domain" description="Methionyl/Leucyl tRNA synthetase" evidence="13">
    <location>
        <begin position="38"/>
        <end position="142"/>
    </location>
</feature>
<dbReference type="PANTHER" id="PTHR43740:SF2">
    <property type="entry name" value="LEUCINE--TRNA LIGASE, MITOCHONDRIAL"/>
    <property type="match status" value="1"/>
</dbReference>
<feature type="domain" description="Aminoacyl-tRNA synthetase class Ia" evidence="11">
    <location>
        <begin position="741"/>
        <end position="772"/>
    </location>
</feature>
<evidence type="ECO:0000256" key="6">
    <source>
        <dbReference type="ARBA" id="ARBA00022917"/>
    </source>
</evidence>
<dbReference type="InterPro" id="IPR013155">
    <property type="entry name" value="M/V/L/I-tRNA-synth_anticd-bd"/>
</dbReference>
<dbReference type="PANTHER" id="PTHR43740">
    <property type="entry name" value="LEUCYL-TRNA SYNTHETASE"/>
    <property type="match status" value="1"/>
</dbReference>
<dbReference type="HAMAP" id="MF_00049_B">
    <property type="entry name" value="Leu_tRNA_synth_B"/>
    <property type="match status" value="1"/>
</dbReference>
<evidence type="ECO:0000256" key="3">
    <source>
        <dbReference type="ARBA" id="ARBA00022598"/>
    </source>
</evidence>
<evidence type="ECO:0000259" key="14">
    <source>
        <dbReference type="Pfam" id="PF13603"/>
    </source>
</evidence>
<dbReference type="SUPFAM" id="SSF50677">
    <property type="entry name" value="ValRS/IleRS/LeuRS editing domain"/>
    <property type="match status" value="1"/>
</dbReference>
<gene>
    <name evidence="9" type="primary">leuS</name>
    <name evidence="15" type="ORF">SAMN04488008_102319</name>
</gene>
<evidence type="ECO:0000256" key="7">
    <source>
        <dbReference type="ARBA" id="ARBA00023146"/>
    </source>
</evidence>
<evidence type="ECO:0000313" key="15">
    <source>
        <dbReference type="EMBL" id="SEK86164.1"/>
    </source>
</evidence>
<evidence type="ECO:0000256" key="10">
    <source>
        <dbReference type="RuleBase" id="RU363035"/>
    </source>
</evidence>
<dbReference type="STRING" id="228957.SAMN04488008_102319"/>
<dbReference type="Pfam" id="PF09334">
    <property type="entry name" value="tRNA-synt_1g"/>
    <property type="match status" value="1"/>
</dbReference>